<dbReference type="OrthoDB" id="6361062at2759"/>
<gene>
    <name evidence="3" type="ORF">C7M84_003761</name>
</gene>
<reference evidence="3 4" key="1">
    <citation type="submission" date="2018-04" db="EMBL/GenBank/DDBJ databases">
        <authorList>
            <person name="Zhang X."/>
            <person name="Yuan J."/>
            <person name="Li F."/>
            <person name="Xiang J."/>
        </authorList>
    </citation>
    <scope>NUCLEOTIDE SEQUENCE [LARGE SCALE GENOMIC DNA]</scope>
    <source>
        <tissue evidence="3">Muscle</tissue>
    </source>
</reference>
<dbReference type="AlphaFoldDB" id="A0A423TM97"/>
<protein>
    <submittedName>
        <fullName evidence="3">Uncharacterized protein</fullName>
    </submittedName>
</protein>
<feature type="region of interest" description="Disordered" evidence="1">
    <location>
        <begin position="109"/>
        <end position="182"/>
    </location>
</feature>
<evidence type="ECO:0000313" key="4">
    <source>
        <dbReference type="Proteomes" id="UP000283509"/>
    </source>
</evidence>
<comment type="caution">
    <text evidence="3">The sequence shown here is derived from an EMBL/GenBank/DDBJ whole genome shotgun (WGS) entry which is preliminary data.</text>
</comment>
<organism evidence="3 4">
    <name type="scientific">Penaeus vannamei</name>
    <name type="common">Whiteleg shrimp</name>
    <name type="synonym">Litopenaeus vannamei</name>
    <dbReference type="NCBI Taxonomy" id="6689"/>
    <lineage>
        <taxon>Eukaryota</taxon>
        <taxon>Metazoa</taxon>
        <taxon>Ecdysozoa</taxon>
        <taxon>Arthropoda</taxon>
        <taxon>Crustacea</taxon>
        <taxon>Multicrustacea</taxon>
        <taxon>Malacostraca</taxon>
        <taxon>Eumalacostraca</taxon>
        <taxon>Eucarida</taxon>
        <taxon>Decapoda</taxon>
        <taxon>Dendrobranchiata</taxon>
        <taxon>Penaeoidea</taxon>
        <taxon>Penaeidae</taxon>
        <taxon>Penaeus</taxon>
    </lineage>
</organism>
<evidence type="ECO:0000256" key="1">
    <source>
        <dbReference type="SAM" id="MobiDB-lite"/>
    </source>
</evidence>
<evidence type="ECO:0000256" key="2">
    <source>
        <dbReference type="SAM" id="SignalP"/>
    </source>
</evidence>
<feature type="compositionally biased region" description="Basic residues" evidence="1">
    <location>
        <begin position="109"/>
        <end position="126"/>
    </location>
</feature>
<proteinExistence type="predicted"/>
<evidence type="ECO:0000313" key="3">
    <source>
        <dbReference type="EMBL" id="ROT77577.1"/>
    </source>
</evidence>
<feature type="chain" id="PRO_5019245997" evidence="2">
    <location>
        <begin position="19"/>
        <end position="182"/>
    </location>
</feature>
<dbReference type="EMBL" id="QCYY01001509">
    <property type="protein sequence ID" value="ROT77577.1"/>
    <property type="molecule type" value="Genomic_DNA"/>
</dbReference>
<feature type="signal peptide" evidence="2">
    <location>
        <begin position="1"/>
        <end position="18"/>
    </location>
</feature>
<reference evidence="3 4" key="2">
    <citation type="submission" date="2019-01" db="EMBL/GenBank/DDBJ databases">
        <title>The decoding of complex shrimp genome reveals the adaptation for benthos swimmer, frequently molting mechanism and breeding impact on genome.</title>
        <authorList>
            <person name="Sun Y."/>
            <person name="Gao Y."/>
            <person name="Yu Y."/>
        </authorList>
    </citation>
    <scope>NUCLEOTIDE SEQUENCE [LARGE SCALE GENOMIC DNA]</scope>
    <source>
        <tissue evidence="3">Muscle</tissue>
    </source>
</reference>
<name>A0A423TM97_PENVA</name>
<dbReference type="Proteomes" id="UP000283509">
    <property type="component" value="Unassembled WGS sequence"/>
</dbReference>
<keyword evidence="4" id="KW-1185">Reference proteome</keyword>
<accession>A0A423TM97</accession>
<feature type="compositionally biased region" description="Low complexity" evidence="1">
    <location>
        <begin position="152"/>
        <end position="169"/>
    </location>
</feature>
<sequence>MGSLVFLALSLGVALAAGAAIPLDGANSPTVVTTDRLSPIASLKAPEESSSAITLTGSSQAATDVPEVELADLEVLVRPKRNFYGRGDPWGRDRIFGRNRQRSRISRAKKYNRGKMRYFSGSRRRSNNNEHNYDNESSSPKYGNTGYVARTVVSAPSSGPRRSSGGFVSARSSGVARVEQTG</sequence>
<keyword evidence="2" id="KW-0732">Signal</keyword>